<name>A0AAF0ZXI3_SOLVR</name>
<reference evidence="2" key="1">
    <citation type="submission" date="2023-08" db="EMBL/GenBank/DDBJ databases">
        <title>A de novo genome assembly of Solanum verrucosum Schlechtendal, a Mexican diploid species geographically isolated from the other diploid A-genome species in potato relatives.</title>
        <authorList>
            <person name="Hosaka K."/>
        </authorList>
    </citation>
    <scope>NUCLEOTIDE SEQUENCE</scope>
    <source>
        <tissue evidence="2">Young leaves</tissue>
    </source>
</reference>
<feature type="compositionally biased region" description="Low complexity" evidence="1">
    <location>
        <begin position="15"/>
        <end position="27"/>
    </location>
</feature>
<keyword evidence="3" id="KW-1185">Reference proteome</keyword>
<evidence type="ECO:0000313" key="3">
    <source>
        <dbReference type="Proteomes" id="UP001234989"/>
    </source>
</evidence>
<evidence type="ECO:0000256" key="1">
    <source>
        <dbReference type="SAM" id="MobiDB-lite"/>
    </source>
</evidence>
<feature type="region of interest" description="Disordered" evidence="1">
    <location>
        <begin position="1"/>
        <end position="70"/>
    </location>
</feature>
<proteinExistence type="predicted"/>
<feature type="compositionally biased region" description="Acidic residues" evidence="1">
    <location>
        <begin position="115"/>
        <end position="133"/>
    </location>
</feature>
<dbReference type="AlphaFoldDB" id="A0AAF0ZXI3"/>
<dbReference type="EMBL" id="CP133621">
    <property type="protein sequence ID" value="WMV52594.1"/>
    <property type="molecule type" value="Genomic_DNA"/>
</dbReference>
<sequence length="156" mass="17023">MENPKSDQAPAENCSDPAPSNSNSGDDPSPPTTAEIWEEKPEIEDPDTLRQPKRRKNCPSALDKFDSVNSGSNFGFSFSFDSKFSGCSTPEVTPKFGSFNRVKPGSSKDPKSEETVLEEEDEDDDDDDDDEEKPDVVVEKNSLGLLSSVDGIKTVD</sequence>
<accession>A0AAF0ZXI3</accession>
<dbReference type="Proteomes" id="UP001234989">
    <property type="component" value="Chromosome 10"/>
</dbReference>
<protein>
    <submittedName>
        <fullName evidence="2">Uncharacterized protein</fullName>
    </submittedName>
</protein>
<organism evidence="2 3">
    <name type="scientific">Solanum verrucosum</name>
    <dbReference type="NCBI Taxonomy" id="315347"/>
    <lineage>
        <taxon>Eukaryota</taxon>
        <taxon>Viridiplantae</taxon>
        <taxon>Streptophyta</taxon>
        <taxon>Embryophyta</taxon>
        <taxon>Tracheophyta</taxon>
        <taxon>Spermatophyta</taxon>
        <taxon>Magnoliopsida</taxon>
        <taxon>eudicotyledons</taxon>
        <taxon>Gunneridae</taxon>
        <taxon>Pentapetalae</taxon>
        <taxon>asterids</taxon>
        <taxon>lamiids</taxon>
        <taxon>Solanales</taxon>
        <taxon>Solanaceae</taxon>
        <taxon>Solanoideae</taxon>
        <taxon>Solaneae</taxon>
        <taxon>Solanum</taxon>
    </lineage>
</organism>
<feature type="region of interest" description="Disordered" evidence="1">
    <location>
        <begin position="89"/>
        <end position="142"/>
    </location>
</feature>
<gene>
    <name evidence="2" type="ORF">MTR67_045979</name>
</gene>
<evidence type="ECO:0000313" key="2">
    <source>
        <dbReference type="EMBL" id="WMV52594.1"/>
    </source>
</evidence>